<dbReference type="OrthoDB" id="5788137at2759"/>
<comment type="caution">
    <text evidence="1">The sequence shown here is derived from an EMBL/GenBank/DDBJ whole genome shotgun (WGS) entry which is preliminary data.</text>
</comment>
<accession>A0A8J2JAQ7</accession>
<protein>
    <submittedName>
        <fullName evidence="1">Uncharacterized protein</fullName>
    </submittedName>
</protein>
<gene>
    <name evidence="1" type="ORF">AFUS01_LOCUS6260</name>
</gene>
<dbReference type="AlphaFoldDB" id="A0A8J2JAQ7"/>
<evidence type="ECO:0000313" key="1">
    <source>
        <dbReference type="EMBL" id="CAG7716770.1"/>
    </source>
</evidence>
<keyword evidence="2" id="KW-1185">Reference proteome</keyword>
<dbReference type="EMBL" id="CAJVCH010041108">
    <property type="protein sequence ID" value="CAG7716770.1"/>
    <property type="molecule type" value="Genomic_DNA"/>
</dbReference>
<sequence>MIPGQLPFRMLGINFLQPLFLMVFTSCKTFQGLNVV</sequence>
<proteinExistence type="predicted"/>
<evidence type="ECO:0000313" key="2">
    <source>
        <dbReference type="Proteomes" id="UP000708208"/>
    </source>
</evidence>
<feature type="non-terminal residue" evidence="1">
    <location>
        <position position="36"/>
    </location>
</feature>
<dbReference type="Proteomes" id="UP000708208">
    <property type="component" value="Unassembled WGS sequence"/>
</dbReference>
<name>A0A8J2JAQ7_9HEXA</name>
<organism evidence="1 2">
    <name type="scientific">Allacma fusca</name>
    <dbReference type="NCBI Taxonomy" id="39272"/>
    <lineage>
        <taxon>Eukaryota</taxon>
        <taxon>Metazoa</taxon>
        <taxon>Ecdysozoa</taxon>
        <taxon>Arthropoda</taxon>
        <taxon>Hexapoda</taxon>
        <taxon>Collembola</taxon>
        <taxon>Symphypleona</taxon>
        <taxon>Sminthuridae</taxon>
        <taxon>Allacma</taxon>
    </lineage>
</organism>
<reference evidence="1" key="1">
    <citation type="submission" date="2021-06" db="EMBL/GenBank/DDBJ databases">
        <authorList>
            <person name="Hodson N. C."/>
            <person name="Mongue J. A."/>
            <person name="Jaron S. K."/>
        </authorList>
    </citation>
    <scope>NUCLEOTIDE SEQUENCE</scope>
</reference>